<organism evidence="2 4">
    <name type="scientific">Flavobacterium gawalongense</name>
    <dbReference type="NCBI Taxonomy" id="2594432"/>
    <lineage>
        <taxon>Bacteria</taxon>
        <taxon>Pseudomonadati</taxon>
        <taxon>Bacteroidota</taxon>
        <taxon>Flavobacteriia</taxon>
        <taxon>Flavobacteriales</taxon>
        <taxon>Flavobacteriaceae</taxon>
        <taxon>Flavobacterium</taxon>
    </lineage>
</organism>
<name>A0A553BD85_9FLAO</name>
<proteinExistence type="predicted"/>
<dbReference type="AlphaFoldDB" id="A0A553BD85"/>
<keyword evidence="3" id="KW-1185">Reference proteome</keyword>
<evidence type="ECO:0000313" key="1">
    <source>
        <dbReference type="EMBL" id="TRX02872.1"/>
    </source>
</evidence>
<dbReference type="OrthoDB" id="1359115at2"/>
<dbReference type="EMBL" id="VJZN01000037">
    <property type="protein sequence ID" value="TRX02872.1"/>
    <property type="molecule type" value="Genomic_DNA"/>
</dbReference>
<dbReference type="Proteomes" id="UP000318669">
    <property type="component" value="Unassembled WGS sequence"/>
</dbReference>
<comment type="caution">
    <text evidence="2">The sequence shown here is derived from an EMBL/GenBank/DDBJ whole genome shotgun (WGS) entry which is preliminary data.</text>
</comment>
<dbReference type="Proteomes" id="UP000318528">
    <property type="component" value="Unassembled WGS sequence"/>
</dbReference>
<accession>A0A553BD85</accession>
<protein>
    <submittedName>
        <fullName evidence="2">Uncharacterized protein</fullName>
    </submittedName>
</protein>
<sequence>MATINELTRKRENLLIQIAGVTADLKEYTKYPVETIDVEQIKYQYGFILREIKDIDEKLKFIFLTQSETLKTDLEIMDKEMIESVAKNRFTVTDLPKLHYSMFDEPFI</sequence>
<evidence type="ECO:0000313" key="2">
    <source>
        <dbReference type="EMBL" id="TRX06192.1"/>
    </source>
</evidence>
<gene>
    <name evidence="2" type="ORF">FNW11_14935</name>
    <name evidence="1" type="ORF">FNW12_15820</name>
</gene>
<evidence type="ECO:0000313" key="3">
    <source>
        <dbReference type="Proteomes" id="UP000318528"/>
    </source>
</evidence>
<dbReference type="RefSeq" id="WP_143388696.1">
    <property type="nucleotide sequence ID" value="NZ_VJZL01000036.1"/>
</dbReference>
<evidence type="ECO:0000313" key="4">
    <source>
        <dbReference type="Proteomes" id="UP000318669"/>
    </source>
</evidence>
<dbReference type="EMBL" id="VJZL01000036">
    <property type="protein sequence ID" value="TRX06192.1"/>
    <property type="molecule type" value="Genomic_DNA"/>
</dbReference>
<reference evidence="3 4" key="1">
    <citation type="submission" date="2019-07" db="EMBL/GenBank/DDBJ databases">
        <title>Novel species of Flavobacterium.</title>
        <authorList>
            <person name="Liu Q."/>
            <person name="Xin Y.-H."/>
        </authorList>
    </citation>
    <scope>NUCLEOTIDE SEQUENCE [LARGE SCALE GENOMIC DNA]</scope>
    <source>
        <strain evidence="1 3">GSP39</strain>
        <strain evidence="2 4">GSR22</strain>
    </source>
</reference>